<keyword evidence="10" id="KW-1185">Reference proteome</keyword>
<dbReference type="InterPro" id="IPR018469">
    <property type="entry name" value="Dual_oxidase_maturation_fac"/>
</dbReference>
<feature type="compositionally biased region" description="Low complexity" evidence="7">
    <location>
        <begin position="693"/>
        <end position="707"/>
    </location>
</feature>
<proteinExistence type="inferred from homology"/>
<dbReference type="GO" id="GO:0005789">
    <property type="term" value="C:endoplasmic reticulum membrane"/>
    <property type="evidence" value="ECO:0007669"/>
    <property type="project" value="InterPro"/>
</dbReference>
<dbReference type="Pfam" id="PF10204">
    <property type="entry name" value="DuoxA"/>
    <property type="match status" value="1"/>
</dbReference>
<comment type="caution">
    <text evidence="9">The sequence shown here is derived from an EMBL/GenBank/DDBJ whole genome shotgun (WGS) entry which is preliminary data.</text>
</comment>
<keyword evidence="3 8" id="KW-0812">Transmembrane</keyword>
<evidence type="ECO:0000256" key="2">
    <source>
        <dbReference type="ARBA" id="ARBA00009816"/>
    </source>
</evidence>
<evidence type="ECO:0000256" key="6">
    <source>
        <dbReference type="ARBA" id="ARBA00023180"/>
    </source>
</evidence>
<dbReference type="AlphaFoldDB" id="A0AAV3ZL21"/>
<evidence type="ECO:0000313" key="10">
    <source>
        <dbReference type="Proteomes" id="UP000735302"/>
    </source>
</evidence>
<feature type="compositionally biased region" description="Polar residues" evidence="7">
    <location>
        <begin position="665"/>
        <end position="688"/>
    </location>
</feature>
<keyword evidence="6" id="KW-0325">Glycoprotein</keyword>
<evidence type="ECO:0000256" key="5">
    <source>
        <dbReference type="ARBA" id="ARBA00023136"/>
    </source>
</evidence>
<evidence type="ECO:0000256" key="4">
    <source>
        <dbReference type="ARBA" id="ARBA00022989"/>
    </source>
</evidence>
<dbReference type="Proteomes" id="UP000735302">
    <property type="component" value="Unassembled WGS sequence"/>
</dbReference>
<evidence type="ECO:0000313" key="9">
    <source>
        <dbReference type="EMBL" id="GFN94568.1"/>
    </source>
</evidence>
<dbReference type="EMBL" id="BLXT01002468">
    <property type="protein sequence ID" value="GFN94568.1"/>
    <property type="molecule type" value="Genomic_DNA"/>
</dbReference>
<evidence type="ECO:0000256" key="3">
    <source>
        <dbReference type="ARBA" id="ARBA00022692"/>
    </source>
</evidence>
<sequence length="814" mass="88713">MSGVRIKVRAQNQSQGSELMSGVRIKVRGQNQSQGSESMSEVRIKVRGQIRCQGLKQNRVSGSKSWVRTKIRGSESGSEAPNSACPGEKPGPPVCESDALTPRPVRLALCCEEKREHLGLSLYTSFVQNQNRVLVTGLEPATEESLQILGETFTDLPREKMAAWFKEFRNEHGFTSYSDNETPVTVDVALLAVTYFCVLLSVATLIATLGIRGREKWSAALRACYAVAVGSIILVCIVGHDWQRGEVHITSPYVYRSNLPFEGSVGLRVSLHGTNVTLDGYYKGAAGEGYVYYAEEMPWADFGEARESYAHYLHRGLPEPVLKVLEYISIDDGGLRWGRAFQTAGHFCSVLLWTAFAFWLVTNLLLFSVVVYGAYMFFLTGVSMVMACVSYHVCQLKQPLVISFGDVDLRISYGWCFWLALATGCITVILGLTLILFDRCAHDEVAVFFHLERLDEEEYFEPDDKKTQANPSSSLRFTLDRRGTLVPPTGETRRGSIFLEPGRRPSRYNDFLLNTLGMSPLSAKAFSAAGKGLSRSSCSLNKMADQDATKSVSKTNPVYGMTLSPFDITYQQQQEQEDDGETCSEMEYVCKDSKVCSSPRKPSLATLREHRDNHANEKIYASNSNGAAQVQRGHGLSVSSPSLGEKADGQSCNPLGSRDRRDITAENSSPGMSIGDQSFQGSDASSLNGIVLSPTSFPFPSSATPTPDLSTVRRSSCPPATSERQAQSPPPEIVVEMYSRQNSVMSSSSSEGPSAASSEDSGRGASDSKTSAGDNSSSGENSGPEDEGTKFSTVIGFGPANKRDVVVNIETASL</sequence>
<evidence type="ECO:0000256" key="8">
    <source>
        <dbReference type="SAM" id="Phobius"/>
    </source>
</evidence>
<dbReference type="GO" id="GO:0015031">
    <property type="term" value="P:protein transport"/>
    <property type="evidence" value="ECO:0007669"/>
    <property type="project" value="InterPro"/>
</dbReference>
<accession>A0AAV3ZL21</accession>
<feature type="transmembrane region" description="Helical" evidence="8">
    <location>
        <begin position="415"/>
        <end position="437"/>
    </location>
</feature>
<evidence type="ECO:0000256" key="1">
    <source>
        <dbReference type="ARBA" id="ARBA00004141"/>
    </source>
</evidence>
<feature type="region of interest" description="Disordered" evidence="7">
    <location>
        <begin position="61"/>
        <end position="97"/>
    </location>
</feature>
<organism evidence="9 10">
    <name type="scientific">Plakobranchus ocellatus</name>
    <dbReference type="NCBI Taxonomy" id="259542"/>
    <lineage>
        <taxon>Eukaryota</taxon>
        <taxon>Metazoa</taxon>
        <taxon>Spiralia</taxon>
        <taxon>Lophotrochozoa</taxon>
        <taxon>Mollusca</taxon>
        <taxon>Gastropoda</taxon>
        <taxon>Heterobranchia</taxon>
        <taxon>Euthyneura</taxon>
        <taxon>Panpulmonata</taxon>
        <taxon>Sacoglossa</taxon>
        <taxon>Placobranchoidea</taxon>
        <taxon>Plakobranchidae</taxon>
        <taxon>Plakobranchus</taxon>
    </lineage>
</organism>
<keyword evidence="4 8" id="KW-1133">Transmembrane helix</keyword>
<gene>
    <name evidence="9" type="ORF">PoB_002107400</name>
</gene>
<name>A0AAV3ZL21_9GAST</name>
<feature type="compositionally biased region" description="Low complexity" evidence="7">
    <location>
        <begin position="739"/>
        <end position="759"/>
    </location>
</feature>
<feature type="transmembrane region" description="Helical" evidence="8">
    <location>
        <begin position="344"/>
        <end position="366"/>
    </location>
</feature>
<dbReference type="PANTHER" id="PTHR31158">
    <property type="entry name" value="DUAL OXIDASE 2"/>
    <property type="match status" value="1"/>
</dbReference>
<dbReference type="PANTHER" id="PTHR31158:SF1">
    <property type="entry name" value="DOXA1 FACTOR-RELATED"/>
    <property type="match status" value="1"/>
</dbReference>
<feature type="transmembrane region" description="Helical" evidence="8">
    <location>
        <begin position="372"/>
        <end position="394"/>
    </location>
</feature>
<feature type="compositionally biased region" description="Polar residues" evidence="7">
    <location>
        <begin position="767"/>
        <end position="781"/>
    </location>
</feature>
<feature type="transmembrane region" description="Helical" evidence="8">
    <location>
        <begin position="217"/>
        <end position="238"/>
    </location>
</feature>
<comment type="similarity">
    <text evidence="2">Belongs to the DUOXA family.</text>
</comment>
<keyword evidence="5 8" id="KW-0472">Membrane</keyword>
<feature type="compositionally biased region" description="Polar residues" evidence="7">
    <location>
        <begin position="708"/>
        <end position="727"/>
    </location>
</feature>
<feature type="region of interest" description="Disordered" evidence="7">
    <location>
        <begin position="621"/>
        <end position="803"/>
    </location>
</feature>
<comment type="subcellular location">
    <subcellularLocation>
        <location evidence="1">Membrane</location>
        <topology evidence="1">Multi-pass membrane protein</topology>
    </subcellularLocation>
</comment>
<reference evidence="9 10" key="1">
    <citation type="journal article" date="2021" name="Elife">
        <title>Chloroplast acquisition without the gene transfer in kleptoplastic sea slugs, Plakobranchus ocellatus.</title>
        <authorList>
            <person name="Maeda T."/>
            <person name="Takahashi S."/>
            <person name="Yoshida T."/>
            <person name="Shimamura S."/>
            <person name="Takaki Y."/>
            <person name="Nagai Y."/>
            <person name="Toyoda A."/>
            <person name="Suzuki Y."/>
            <person name="Arimoto A."/>
            <person name="Ishii H."/>
            <person name="Satoh N."/>
            <person name="Nishiyama T."/>
            <person name="Hasebe M."/>
            <person name="Maruyama T."/>
            <person name="Minagawa J."/>
            <person name="Obokata J."/>
            <person name="Shigenobu S."/>
        </authorList>
    </citation>
    <scope>NUCLEOTIDE SEQUENCE [LARGE SCALE GENOMIC DNA]</scope>
</reference>
<protein>
    <submittedName>
        <fullName evidence="9">Dual oxidase maturation factor 1</fullName>
    </submittedName>
</protein>
<evidence type="ECO:0000256" key="7">
    <source>
        <dbReference type="SAM" id="MobiDB-lite"/>
    </source>
</evidence>
<feature type="transmembrane region" description="Helical" evidence="8">
    <location>
        <begin position="188"/>
        <end position="211"/>
    </location>
</feature>